<dbReference type="PANTHER" id="PTHR10571:SF0">
    <property type="entry name" value="UDP-N-ACETYLGLUCOSAMINE--DOLICHYL-PHOSPHATE N-ACETYLGLUCOSAMINEPHOSPHOTRANSFERASE"/>
    <property type="match status" value="1"/>
</dbReference>
<evidence type="ECO:0000256" key="19">
    <source>
        <dbReference type="SAM" id="Phobius"/>
    </source>
</evidence>
<feature type="transmembrane region" description="Helical" evidence="19">
    <location>
        <begin position="244"/>
        <end position="265"/>
    </location>
</feature>
<keyword evidence="14 19" id="KW-0472">Membrane</keyword>
<evidence type="ECO:0000256" key="12">
    <source>
        <dbReference type="ARBA" id="ARBA00022842"/>
    </source>
</evidence>
<evidence type="ECO:0000256" key="7">
    <source>
        <dbReference type="ARBA" id="ARBA00022676"/>
    </source>
</evidence>
<comment type="catalytic activity">
    <reaction evidence="18">
        <text>a di-trans,poly-cis-dolichyl phosphate + UDP-N-acetyl-alpha-D-glucosamine = an N-acetyl-alpha-D-glucosaminyl-diphospho-di-trans,poly-cis-dolichol + UMP</text>
        <dbReference type="Rhea" id="RHEA:13289"/>
        <dbReference type="Rhea" id="RHEA-COMP:19498"/>
        <dbReference type="Rhea" id="RHEA-COMP:19507"/>
        <dbReference type="ChEBI" id="CHEBI:57683"/>
        <dbReference type="ChEBI" id="CHEBI:57705"/>
        <dbReference type="ChEBI" id="CHEBI:57865"/>
        <dbReference type="ChEBI" id="CHEBI:58427"/>
        <dbReference type="EC" id="2.7.8.15"/>
    </reaction>
    <physiologicalReaction direction="left-to-right" evidence="18">
        <dbReference type="Rhea" id="RHEA:13290"/>
    </physiologicalReaction>
</comment>
<evidence type="ECO:0000256" key="14">
    <source>
        <dbReference type="ARBA" id="ARBA00023136"/>
    </source>
</evidence>
<sequence>MVSAKAVNLGLAIIALTPLAYQAYASVDDLHPVGRDAIICVVISLLGFFFTSKLIPPFSELTEKAGLKGRDINKKGLKNENGKDDLVIPESLGVVPGIVFLCCAIVFQTLLRPTRQEMLIEYNAALLSICFMIFLGFLDDVVELRWRYKLILPTVASLPLLVAYSGATMIVVPIPLREYLGHSLEMGPLYILYMLMLAVFCTNSINIFAGINGLETGQTYIIAISVALHNLIEMGGAYRESHLLSLLLILPFIATTAALMRYNWYPSKVFVGDTFTYFAGMTFAVCGILGHFSKTLLLFFIPQLINFLYSLPQLVGILPCPRHRLPKLNAKTGKLEAVPSHLNLVNLTLLITGPLSERTLCIVLMIFQSVCCAGAFFIRYHVSLYFYEYSYWFGAEQGA</sequence>
<dbReference type="GO" id="GO:0005789">
    <property type="term" value="C:endoplasmic reticulum membrane"/>
    <property type="evidence" value="ECO:0007669"/>
    <property type="project" value="UniProtKB-SubCell"/>
</dbReference>
<dbReference type="EMBL" id="HBIB01032355">
    <property type="protein sequence ID" value="CAE0258668.1"/>
    <property type="molecule type" value="Transcribed_RNA"/>
</dbReference>
<evidence type="ECO:0000256" key="9">
    <source>
        <dbReference type="ARBA" id="ARBA00022692"/>
    </source>
</evidence>
<dbReference type="GO" id="GO:0003975">
    <property type="term" value="F:UDP-N-acetylglucosamine-dolichyl-phosphate N-acetylglucosaminephosphotransferase activity"/>
    <property type="evidence" value="ECO:0007669"/>
    <property type="project" value="UniProtKB-EC"/>
</dbReference>
<evidence type="ECO:0000256" key="16">
    <source>
        <dbReference type="ARBA" id="ARBA00033238"/>
    </source>
</evidence>
<evidence type="ECO:0000256" key="8">
    <source>
        <dbReference type="ARBA" id="ARBA00022679"/>
    </source>
</evidence>
<feature type="transmembrane region" description="Helical" evidence="19">
    <location>
        <begin position="86"/>
        <end position="107"/>
    </location>
</feature>
<evidence type="ECO:0000256" key="13">
    <source>
        <dbReference type="ARBA" id="ARBA00022989"/>
    </source>
</evidence>
<feature type="transmembrane region" description="Helical" evidence="19">
    <location>
        <begin position="150"/>
        <end position="176"/>
    </location>
</feature>
<accession>A0A7S3DIK0</accession>
<feature type="transmembrane region" description="Helical" evidence="19">
    <location>
        <begin position="37"/>
        <end position="55"/>
    </location>
</feature>
<keyword evidence="11" id="KW-0256">Endoplasmic reticulum</keyword>
<gene>
    <name evidence="20" type="ORF">PBIL07802_LOCUS20934</name>
</gene>
<feature type="transmembrane region" description="Helical" evidence="19">
    <location>
        <begin position="119"/>
        <end position="138"/>
    </location>
</feature>
<evidence type="ECO:0000256" key="2">
    <source>
        <dbReference type="ARBA" id="ARBA00004477"/>
    </source>
</evidence>
<dbReference type="GO" id="GO:0046872">
    <property type="term" value="F:metal ion binding"/>
    <property type="evidence" value="ECO:0007669"/>
    <property type="project" value="UniProtKB-KW"/>
</dbReference>
<comment type="cofactor">
    <cofactor evidence="1">
        <name>Mg(2+)</name>
        <dbReference type="ChEBI" id="CHEBI:18420"/>
    </cofactor>
</comment>
<keyword evidence="12" id="KW-0460">Magnesium</keyword>
<evidence type="ECO:0000256" key="4">
    <source>
        <dbReference type="ARBA" id="ARBA00009317"/>
    </source>
</evidence>
<organism evidence="20">
    <name type="scientific">Palpitomonas bilix</name>
    <dbReference type="NCBI Taxonomy" id="652834"/>
    <lineage>
        <taxon>Eukaryota</taxon>
        <taxon>Eukaryota incertae sedis</taxon>
    </lineage>
</organism>
<evidence type="ECO:0000256" key="17">
    <source>
        <dbReference type="ARBA" id="ARBA00044717"/>
    </source>
</evidence>
<evidence type="ECO:0000256" key="15">
    <source>
        <dbReference type="ARBA" id="ARBA00029567"/>
    </source>
</evidence>
<keyword evidence="13 19" id="KW-1133">Transmembrane helix</keyword>
<comment type="subcellular location">
    <subcellularLocation>
        <location evidence="2">Endoplasmic reticulum membrane</location>
        <topology evidence="2">Multi-pass membrane protein</topology>
    </subcellularLocation>
</comment>
<evidence type="ECO:0000256" key="11">
    <source>
        <dbReference type="ARBA" id="ARBA00022824"/>
    </source>
</evidence>
<feature type="transmembrane region" description="Helical" evidence="19">
    <location>
        <begin position="277"/>
        <end position="301"/>
    </location>
</feature>
<evidence type="ECO:0000256" key="3">
    <source>
        <dbReference type="ARBA" id="ARBA00004922"/>
    </source>
</evidence>
<comment type="similarity">
    <text evidence="4">Belongs to the glycosyltransferase 4 family.</text>
</comment>
<dbReference type="UniPathway" id="UPA00378"/>
<name>A0A7S3DIK0_9EUKA</name>
<feature type="transmembrane region" description="Helical" evidence="19">
    <location>
        <begin position="6"/>
        <end position="25"/>
    </location>
</feature>
<comment type="function">
    <text evidence="17">UDP-N-acetylglucosamine--dolichyl-phosphate N-acetylglucosaminephosphotransferase that operates in the biosynthetic pathway of dolichol-linked oligosaccharides, the glycan precursors employed in protein asparagine (N)-glycosylation. The assembly of dolichol-linked oligosaccharides begins on the cytosolic side of the endoplasmic reticulum membrane and finishes in its lumen. The sequential addition of sugars to dolichol pyrophosphate produces dolichol-linked oligosaccharides containing fourteen sugars, including two GlcNAcs, nine mannoses and three glucoses. Once assembled, the oligosaccharide is transferred from the lipid to nascent proteins by oligosaccharyltransferases. Catalyzes the initial step of dolichol-linked oligosaccharide biosynthesis, transfering GlcNAc-1-P from cytosolic UDP-GlcNAc onto the carrier lipid dolichyl phosphate (P-dolichol), yielding GlcNAc-P-P-dolichol embedded in the cytoplasmic leaflet of the endoplasmic reticulum membrane.</text>
</comment>
<protein>
    <recommendedName>
        <fullName evidence="6">UDP-N-acetylglucosamine--dolichyl-phosphate N-acetylglucosaminephosphotransferase</fullName>
        <ecNumber evidence="5">2.7.8.15</ecNumber>
    </recommendedName>
    <alternativeName>
        <fullName evidence="15">GlcNAc-1-P transferase</fullName>
    </alternativeName>
    <alternativeName>
        <fullName evidence="16">N-acetylglucosamine-1-phosphate transferase</fullName>
    </alternativeName>
</protein>
<dbReference type="GO" id="GO:0016757">
    <property type="term" value="F:glycosyltransferase activity"/>
    <property type="evidence" value="ECO:0007669"/>
    <property type="project" value="UniProtKB-KW"/>
</dbReference>
<evidence type="ECO:0000256" key="6">
    <source>
        <dbReference type="ARBA" id="ARBA00017659"/>
    </source>
</evidence>
<dbReference type="PANTHER" id="PTHR10571">
    <property type="entry name" value="UDP-N-ACETYLGLUCOSAMINE--DOLICHYL-PHOSPHATE N-ACETYLGLUCOSAMINEPHOSPHOTRANSFERASE"/>
    <property type="match status" value="1"/>
</dbReference>
<feature type="transmembrane region" description="Helical" evidence="19">
    <location>
        <begin position="188"/>
        <end position="211"/>
    </location>
</feature>
<dbReference type="AlphaFoldDB" id="A0A7S3DIK0"/>
<dbReference type="InterPro" id="IPR033895">
    <property type="entry name" value="GPT"/>
</dbReference>
<evidence type="ECO:0000313" key="20">
    <source>
        <dbReference type="EMBL" id="CAE0258668.1"/>
    </source>
</evidence>
<keyword evidence="10" id="KW-0479">Metal-binding</keyword>
<dbReference type="CDD" id="cd06855">
    <property type="entry name" value="GT_GPT_euk"/>
    <property type="match status" value="1"/>
</dbReference>
<proteinExistence type="inferred from homology"/>
<evidence type="ECO:0000256" key="10">
    <source>
        <dbReference type="ARBA" id="ARBA00022723"/>
    </source>
</evidence>
<evidence type="ECO:0000256" key="1">
    <source>
        <dbReference type="ARBA" id="ARBA00001946"/>
    </source>
</evidence>
<keyword evidence="8" id="KW-0808">Transferase</keyword>
<evidence type="ECO:0000256" key="5">
    <source>
        <dbReference type="ARBA" id="ARBA00013225"/>
    </source>
</evidence>
<keyword evidence="7" id="KW-0328">Glycosyltransferase</keyword>
<dbReference type="InterPro" id="IPR000715">
    <property type="entry name" value="Glycosyl_transferase_4"/>
</dbReference>
<dbReference type="Pfam" id="PF00953">
    <property type="entry name" value="Glycos_transf_4"/>
    <property type="match status" value="1"/>
</dbReference>
<evidence type="ECO:0000256" key="18">
    <source>
        <dbReference type="ARBA" id="ARBA00045078"/>
    </source>
</evidence>
<dbReference type="EC" id="2.7.8.15" evidence="5"/>
<keyword evidence="9 19" id="KW-0812">Transmembrane</keyword>
<comment type="pathway">
    <text evidence="3">Protein modification; protein glycosylation.</text>
</comment>
<feature type="transmembrane region" description="Helical" evidence="19">
    <location>
        <begin position="360"/>
        <end position="382"/>
    </location>
</feature>
<dbReference type="GO" id="GO:0006488">
    <property type="term" value="P:dolichol-linked oligosaccharide biosynthetic process"/>
    <property type="evidence" value="ECO:0007669"/>
    <property type="project" value="InterPro"/>
</dbReference>
<reference evidence="20" key="1">
    <citation type="submission" date="2021-01" db="EMBL/GenBank/DDBJ databases">
        <authorList>
            <person name="Corre E."/>
            <person name="Pelletier E."/>
            <person name="Niang G."/>
            <person name="Scheremetjew M."/>
            <person name="Finn R."/>
            <person name="Kale V."/>
            <person name="Holt S."/>
            <person name="Cochrane G."/>
            <person name="Meng A."/>
            <person name="Brown T."/>
            <person name="Cohen L."/>
        </authorList>
    </citation>
    <scope>NUCLEOTIDE SEQUENCE</scope>
    <source>
        <strain evidence="20">NIES-2562</strain>
    </source>
</reference>